<name>A0A8J5CAC3_ZINOF</name>
<sequence length="127" mass="13925">MMTSRLLALILVAGASFAFLSFNTMVLNGAGPALADSTVTVIPLQGRSAVIIFSNRKRKDNRYHTVNIRNDRDLTSINKADYPHYDPPPSSRAIIDHGPIEHGTPLMPYIPRSTPPPPPFHPNRGSP</sequence>
<feature type="region of interest" description="Disordered" evidence="1">
    <location>
        <begin position="78"/>
        <end position="127"/>
    </location>
</feature>
<dbReference type="PANTHER" id="PTHR37249">
    <property type="entry name" value="OS03G0206201 PROTEIN"/>
    <property type="match status" value="1"/>
</dbReference>
<proteinExistence type="predicted"/>
<keyword evidence="3" id="KW-1185">Reference proteome</keyword>
<evidence type="ECO:0000313" key="2">
    <source>
        <dbReference type="EMBL" id="KAG6470857.1"/>
    </source>
</evidence>
<dbReference type="EMBL" id="JACMSC010000021">
    <property type="protein sequence ID" value="KAG6470857.1"/>
    <property type="molecule type" value="Genomic_DNA"/>
</dbReference>
<dbReference type="AlphaFoldDB" id="A0A8J5CAC3"/>
<dbReference type="PANTHER" id="PTHR37249:SF3">
    <property type="entry name" value="OS03G0206201 PROTEIN"/>
    <property type="match status" value="1"/>
</dbReference>
<organism evidence="2 3">
    <name type="scientific">Zingiber officinale</name>
    <name type="common">Ginger</name>
    <name type="synonym">Amomum zingiber</name>
    <dbReference type="NCBI Taxonomy" id="94328"/>
    <lineage>
        <taxon>Eukaryota</taxon>
        <taxon>Viridiplantae</taxon>
        <taxon>Streptophyta</taxon>
        <taxon>Embryophyta</taxon>
        <taxon>Tracheophyta</taxon>
        <taxon>Spermatophyta</taxon>
        <taxon>Magnoliopsida</taxon>
        <taxon>Liliopsida</taxon>
        <taxon>Zingiberales</taxon>
        <taxon>Zingiberaceae</taxon>
        <taxon>Zingiber</taxon>
    </lineage>
</organism>
<dbReference type="Proteomes" id="UP000734854">
    <property type="component" value="Unassembled WGS sequence"/>
</dbReference>
<comment type="caution">
    <text evidence="2">The sequence shown here is derived from an EMBL/GenBank/DDBJ whole genome shotgun (WGS) entry which is preliminary data.</text>
</comment>
<accession>A0A8J5CAC3</accession>
<evidence type="ECO:0000313" key="3">
    <source>
        <dbReference type="Proteomes" id="UP000734854"/>
    </source>
</evidence>
<dbReference type="OrthoDB" id="1938519at2759"/>
<evidence type="ECO:0000256" key="1">
    <source>
        <dbReference type="SAM" id="MobiDB-lite"/>
    </source>
</evidence>
<gene>
    <name evidence="2" type="ORF">ZIOFF_071937</name>
</gene>
<reference evidence="2 3" key="1">
    <citation type="submission" date="2020-08" db="EMBL/GenBank/DDBJ databases">
        <title>Plant Genome Project.</title>
        <authorList>
            <person name="Zhang R.-G."/>
        </authorList>
    </citation>
    <scope>NUCLEOTIDE SEQUENCE [LARGE SCALE GENOMIC DNA]</scope>
    <source>
        <tissue evidence="2">Rhizome</tissue>
    </source>
</reference>
<protein>
    <submittedName>
        <fullName evidence="2">Uncharacterized protein</fullName>
    </submittedName>
</protein>